<feature type="transmembrane region" description="Helical" evidence="9">
    <location>
        <begin position="313"/>
        <end position="337"/>
    </location>
</feature>
<feature type="domain" description="Major facilitator superfamily (MFS) profile" evidence="10">
    <location>
        <begin position="51"/>
        <end position="471"/>
    </location>
</feature>
<dbReference type="Proteomes" id="UP000515121">
    <property type="component" value="Unplaced"/>
</dbReference>
<comment type="similarity">
    <text evidence="2 8">Belongs to the major facilitator superfamily. Sugar transporter (TC 2.A.1.1) family.</text>
</comment>
<evidence type="ECO:0000256" key="8">
    <source>
        <dbReference type="RuleBase" id="RU003346"/>
    </source>
</evidence>
<keyword evidence="4" id="KW-0762">Sugar transport</keyword>
<proteinExistence type="inferred from homology"/>
<dbReference type="PROSITE" id="PS00217">
    <property type="entry name" value="SUGAR_TRANSPORT_2"/>
    <property type="match status" value="1"/>
</dbReference>
<evidence type="ECO:0000256" key="4">
    <source>
        <dbReference type="ARBA" id="ARBA00022597"/>
    </source>
</evidence>
<dbReference type="CDD" id="cd17358">
    <property type="entry name" value="MFS_GLUT6_8_Class3_like"/>
    <property type="match status" value="1"/>
</dbReference>
<dbReference type="SUPFAM" id="SSF103473">
    <property type="entry name" value="MFS general substrate transporter"/>
    <property type="match status" value="1"/>
</dbReference>
<feature type="transmembrane region" description="Helical" evidence="9">
    <location>
        <begin position="447"/>
        <end position="467"/>
    </location>
</feature>
<dbReference type="RefSeq" id="XP_022719316.1">
    <property type="nucleotide sequence ID" value="XM_022863581.1"/>
</dbReference>
<keyword evidence="5 9" id="KW-0812">Transmembrane</keyword>
<dbReference type="InterPro" id="IPR005829">
    <property type="entry name" value="Sugar_transporter_CS"/>
</dbReference>
<dbReference type="GO" id="GO:0051119">
    <property type="term" value="F:sugar transmembrane transporter activity"/>
    <property type="evidence" value="ECO:0007669"/>
    <property type="project" value="InterPro"/>
</dbReference>
<keyword evidence="6 9" id="KW-1133">Transmembrane helix</keyword>
<accession>A0A6P5WUY6</accession>
<dbReference type="InterPro" id="IPR036259">
    <property type="entry name" value="MFS_trans_sf"/>
</dbReference>
<feature type="transmembrane region" description="Helical" evidence="9">
    <location>
        <begin position="286"/>
        <end position="307"/>
    </location>
</feature>
<dbReference type="GO" id="GO:0016020">
    <property type="term" value="C:membrane"/>
    <property type="evidence" value="ECO:0007669"/>
    <property type="project" value="UniProtKB-SubCell"/>
</dbReference>
<dbReference type="PANTHER" id="PTHR48021">
    <property type="match status" value="1"/>
</dbReference>
<dbReference type="InterPro" id="IPR020846">
    <property type="entry name" value="MFS_dom"/>
</dbReference>
<keyword evidence="3 8" id="KW-0813">Transport</keyword>
<evidence type="ECO:0000259" key="10">
    <source>
        <dbReference type="PROSITE" id="PS50850"/>
    </source>
</evidence>
<feature type="transmembrane region" description="Helical" evidence="9">
    <location>
        <begin position="201"/>
        <end position="222"/>
    </location>
</feature>
<dbReference type="FunFam" id="1.20.1250.20:FF:000043">
    <property type="entry name" value="sugar transporter ERD6-like 6"/>
    <property type="match status" value="1"/>
</dbReference>
<dbReference type="InterPro" id="IPR005828">
    <property type="entry name" value="MFS_sugar_transport-like"/>
</dbReference>
<dbReference type="PRINTS" id="PR00171">
    <property type="entry name" value="SUGRTRNSPORT"/>
</dbReference>
<dbReference type="KEGG" id="dzi:111277262"/>
<dbReference type="InterPro" id="IPR050549">
    <property type="entry name" value="MFS_Trehalose_Transporter"/>
</dbReference>
<dbReference type="GeneID" id="111277262"/>
<evidence type="ECO:0000256" key="3">
    <source>
        <dbReference type="ARBA" id="ARBA00022448"/>
    </source>
</evidence>
<evidence type="ECO:0000313" key="12">
    <source>
        <dbReference type="RefSeq" id="XP_022719316.1"/>
    </source>
</evidence>
<evidence type="ECO:0000313" key="11">
    <source>
        <dbReference type="Proteomes" id="UP000515121"/>
    </source>
</evidence>
<dbReference type="Gene3D" id="1.20.1250.20">
    <property type="entry name" value="MFS general substrate transporter like domains"/>
    <property type="match status" value="1"/>
</dbReference>
<organism evidence="11 12">
    <name type="scientific">Durio zibethinus</name>
    <name type="common">Durian</name>
    <dbReference type="NCBI Taxonomy" id="66656"/>
    <lineage>
        <taxon>Eukaryota</taxon>
        <taxon>Viridiplantae</taxon>
        <taxon>Streptophyta</taxon>
        <taxon>Embryophyta</taxon>
        <taxon>Tracheophyta</taxon>
        <taxon>Spermatophyta</taxon>
        <taxon>Magnoliopsida</taxon>
        <taxon>eudicotyledons</taxon>
        <taxon>Gunneridae</taxon>
        <taxon>Pentapetalae</taxon>
        <taxon>rosids</taxon>
        <taxon>malvids</taxon>
        <taxon>Malvales</taxon>
        <taxon>Malvaceae</taxon>
        <taxon>Helicteroideae</taxon>
        <taxon>Durio</taxon>
    </lineage>
</organism>
<evidence type="ECO:0000256" key="5">
    <source>
        <dbReference type="ARBA" id="ARBA00022692"/>
    </source>
</evidence>
<dbReference type="PANTHER" id="PTHR48021:SF56">
    <property type="entry name" value="SUGAR TRANSPORTER ERD6-LIKE 14"/>
    <property type="match status" value="1"/>
</dbReference>
<dbReference type="Pfam" id="PF00083">
    <property type="entry name" value="Sugar_tr"/>
    <property type="match status" value="1"/>
</dbReference>
<comment type="subcellular location">
    <subcellularLocation>
        <location evidence="1">Membrane</location>
        <topology evidence="1">Multi-pass membrane protein</topology>
    </subcellularLocation>
</comment>
<feature type="transmembrane region" description="Helical" evidence="9">
    <location>
        <begin position="89"/>
        <end position="108"/>
    </location>
</feature>
<dbReference type="PROSITE" id="PS50850">
    <property type="entry name" value="MFS"/>
    <property type="match status" value="1"/>
</dbReference>
<dbReference type="AlphaFoldDB" id="A0A6P5WUY6"/>
<feature type="transmembrane region" description="Helical" evidence="9">
    <location>
        <begin position="49"/>
        <end position="69"/>
    </location>
</feature>
<keyword evidence="11" id="KW-1185">Reference proteome</keyword>
<name>A0A6P5WUY6_DURZI</name>
<feature type="transmembrane region" description="Helical" evidence="9">
    <location>
        <begin position="382"/>
        <end position="406"/>
    </location>
</feature>
<feature type="transmembrane region" description="Helical" evidence="9">
    <location>
        <begin position="120"/>
        <end position="139"/>
    </location>
</feature>
<evidence type="ECO:0000256" key="7">
    <source>
        <dbReference type="ARBA" id="ARBA00023136"/>
    </source>
</evidence>
<sequence>MANQQRTALTESLLVRQSLDDNINEDNGRSGSGGDGGVPNLAASSVTTILVLSAFVNACIAFGFGNAVGYSSPTQSEITEDLGLSVAEFSLFGSLLTIGAMLGAVISGKIIDFLGRKGTMWILNLFYIGGWLAIAFTKVSWLLDLGRFVLGFRNGIAGFLMPVYVAEVAPKNLRGTISALGTLMVCWGLSFMYVVGSFVNWRTLALIATIPGLLQLPLLFFIPESPRWLAKVGRQKDLEVALQSLRGDKVDISEEATEIKDYTESLQSASEGSILDVFQKKYIRPLLIFAGLLILQSLGGIAAIAYYSGAIFLSAGISSMVGLVTLAIVQTLLGALGISLVDKVGRRPVLLVCSAGLCLGSFLTGLSFLLQDFNCWDQGAPYFALIGLLLYMASYTLVAGMTWLLVSEVFPVNVKGSAGSICNFVSNVFNWIVAYFFNFLIQWSSAGIFFIFSAFCGASFLLGAAMVPETKGRTLEEIQASMFSHSME</sequence>
<evidence type="ECO:0000256" key="1">
    <source>
        <dbReference type="ARBA" id="ARBA00004141"/>
    </source>
</evidence>
<evidence type="ECO:0000256" key="2">
    <source>
        <dbReference type="ARBA" id="ARBA00010992"/>
    </source>
</evidence>
<feature type="transmembrane region" description="Helical" evidence="9">
    <location>
        <begin position="145"/>
        <end position="165"/>
    </location>
</feature>
<feature type="transmembrane region" description="Helical" evidence="9">
    <location>
        <begin position="177"/>
        <end position="195"/>
    </location>
</feature>
<dbReference type="OrthoDB" id="6133115at2759"/>
<feature type="transmembrane region" description="Helical" evidence="9">
    <location>
        <begin position="418"/>
        <end position="441"/>
    </location>
</feature>
<evidence type="ECO:0000256" key="6">
    <source>
        <dbReference type="ARBA" id="ARBA00022989"/>
    </source>
</evidence>
<dbReference type="InterPro" id="IPR003663">
    <property type="entry name" value="Sugar/inositol_transpt"/>
</dbReference>
<dbReference type="InterPro" id="IPR044775">
    <property type="entry name" value="MFS_ERD6/Tret1-like"/>
</dbReference>
<reference evidence="12" key="1">
    <citation type="submission" date="2025-08" db="UniProtKB">
        <authorList>
            <consortium name="RefSeq"/>
        </authorList>
    </citation>
    <scope>IDENTIFICATION</scope>
    <source>
        <tissue evidence="12">Fruit stalk</tissue>
    </source>
</reference>
<protein>
    <submittedName>
        <fullName evidence="12">Sugar transporter ERD6-like 5 isoform X1</fullName>
    </submittedName>
</protein>
<gene>
    <name evidence="12" type="primary">LOC111277262</name>
</gene>
<keyword evidence="7 9" id="KW-0472">Membrane</keyword>
<feature type="transmembrane region" description="Helical" evidence="9">
    <location>
        <begin position="349"/>
        <end position="370"/>
    </location>
</feature>
<evidence type="ECO:0000256" key="9">
    <source>
        <dbReference type="SAM" id="Phobius"/>
    </source>
</evidence>
<dbReference type="NCBIfam" id="TIGR00879">
    <property type="entry name" value="SP"/>
    <property type="match status" value="1"/>
</dbReference>